<name>A0A811UM48_CERCA</name>
<proteinExistence type="predicted"/>
<evidence type="ECO:0000313" key="2">
    <source>
        <dbReference type="Proteomes" id="UP000606786"/>
    </source>
</evidence>
<protein>
    <submittedName>
        <fullName evidence="1">(Mediterranean fruit fly) hypothetical protein</fullName>
    </submittedName>
</protein>
<accession>A0A811UM48</accession>
<dbReference type="EMBL" id="CAJHJT010000012">
    <property type="protein sequence ID" value="CAD6998163.1"/>
    <property type="molecule type" value="Genomic_DNA"/>
</dbReference>
<evidence type="ECO:0000313" key="1">
    <source>
        <dbReference type="EMBL" id="CAD6998163.1"/>
    </source>
</evidence>
<gene>
    <name evidence="1" type="ORF">CCAP1982_LOCUS6779</name>
</gene>
<keyword evidence="2" id="KW-1185">Reference proteome</keyword>
<comment type="caution">
    <text evidence="1">The sequence shown here is derived from an EMBL/GenBank/DDBJ whole genome shotgun (WGS) entry which is preliminary data.</text>
</comment>
<reference evidence="1" key="1">
    <citation type="submission" date="2020-11" db="EMBL/GenBank/DDBJ databases">
        <authorList>
            <person name="Whitehead M."/>
        </authorList>
    </citation>
    <scope>NUCLEOTIDE SEQUENCE</scope>
    <source>
        <strain evidence="1">EGII</strain>
    </source>
</reference>
<dbReference type="Proteomes" id="UP000606786">
    <property type="component" value="Unassembled WGS sequence"/>
</dbReference>
<organism evidence="1 2">
    <name type="scientific">Ceratitis capitata</name>
    <name type="common">Mediterranean fruit fly</name>
    <name type="synonym">Tephritis capitata</name>
    <dbReference type="NCBI Taxonomy" id="7213"/>
    <lineage>
        <taxon>Eukaryota</taxon>
        <taxon>Metazoa</taxon>
        <taxon>Ecdysozoa</taxon>
        <taxon>Arthropoda</taxon>
        <taxon>Hexapoda</taxon>
        <taxon>Insecta</taxon>
        <taxon>Pterygota</taxon>
        <taxon>Neoptera</taxon>
        <taxon>Endopterygota</taxon>
        <taxon>Diptera</taxon>
        <taxon>Brachycera</taxon>
        <taxon>Muscomorpha</taxon>
        <taxon>Tephritoidea</taxon>
        <taxon>Tephritidae</taxon>
        <taxon>Ceratitis</taxon>
        <taxon>Ceratitis</taxon>
    </lineage>
</organism>
<dbReference type="AlphaFoldDB" id="A0A811UM48"/>
<sequence>MEVPITTPMRNFQMPYMCNSNFLNAPNFEVPAYMSNFQSTTTYDMPAVPNWESYVPNLAGTEVLSTPYSASDAYKPNTSAERVLVPCKTSLVATVRPTKSFETRHRKNADGEINPTHWQTIKTKIMPILHEVLRSKGKSNKHRIIDLRNAHEDRIQLFGLGGHRTLKLFQNTLQLMSQLWPDSNITVMPKRLLSRRPRYRAFISTEPSDPETIMTIIKVSNPALPTNIVRYALREYLPTSA</sequence>